<comment type="caution">
    <text evidence="1">The sequence shown here is derived from an EMBL/GenBank/DDBJ whole genome shotgun (WGS) entry which is preliminary data.</text>
</comment>
<accession>A0A8J2SG73</accession>
<organism evidence="1 2">
    <name type="scientific">Pelagomonas calceolata</name>
    <dbReference type="NCBI Taxonomy" id="35677"/>
    <lineage>
        <taxon>Eukaryota</taxon>
        <taxon>Sar</taxon>
        <taxon>Stramenopiles</taxon>
        <taxon>Ochrophyta</taxon>
        <taxon>Pelagophyceae</taxon>
        <taxon>Pelagomonadales</taxon>
        <taxon>Pelagomonadaceae</taxon>
        <taxon>Pelagomonas</taxon>
    </lineage>
</organism>
<dbReference type="AlphaFoldDB" id="A0A8J2SG73"/>
<name>A0A8J2SG73_9STRA</name>
<evidence type="ECO:0000313" key="1">
    <source>
        <dbReference type="EMBL" id="CAH0367024.1"/>
    </source>
</evidence>
<dbReference type="EMBL" id="CAKKNE010000002">
    <property type="protein sequence ID" value="CAH0367024.1"/>
    <property type="molecule type" value="Genomic_DNA"/>
</dbReference>
<dbReference type="Proteomes" id="UP000789595">
    <property type="component" value="Unassembled WGS sequence"/>
</dbReference>
<proteinExistence type="predicted"/>
<sequence>QKSTAVCAIFSSIRRVEQRGNCPQRRSCAAFTPLTITAHVRPALIAAFASLRSRCGLSFGAQLSGARAKRRREASPEETHKRKRIMEDDLYGDLDAGVASAEVARLRADLSRAEASA</sequence>
<reference evidence="1" key="1">
    <citation type="submission" date="2021-11" db="EMBL/GenBank/DDBJ databases">
        <authorList>
            <consortium name="Genoscope - CEA"/>
            <person name="William W."/>
        </authorList>
    </citation>
    <scope>NUCLEOTIDE SEQUENCE</scope>
</reference>
<feature type="non-terminal residue" evidence="1">
    <location>
        <position position="117"/>
    </location>
</feature>
<keyword evidence="2" id="KW-1185">Reference proteome</keyword>
<feature type="non-terminal residue" evidence="1">
    <location>
        <position position="1"/>
    </location>
</feature>
<gene>
    <name evidence="1" type="ORF">PECAL_2P00180</name>
</gene>
<protein>
    <submittedName>
        <fullName evidence="1">Uncharacterized protein</fullName>
    </submittedName>
</protein>
<evidence type="ECO:0000313" key="2">
    <source>
        <dbReference type="Proteomes" id="UP000789595"/>
    </source>
</evidence>